<comment type="caution">
    <text evidence="3">The sequence shown here is derived from an EMBL/GenBank/DDBJ whole genome shotgun (WGS) entry which is preliminary data.</text>
</comment>
<reference evidence="3 4" key="1">
    <citation type="submission" date="2009-03" db="EMBL/GenBank/DDBJ databases">
        <authorList>
            <person name="Setubal J.C."/>
            <person name="Boyle S."/>
            <person name="Crasta O.R."/>
            <person name="Gillespie J.J."/>
            <person name="Kenyon R.W."/>
            <person name="Lu J."/>
            <person name="Mane S."/>
            <person name="Nagrani S."/>
            <person name="Shallom J.M."/>
            <person name="Shallom S."/>
            <person name="Shukla M."/>
            <person name="Snyder E.E."/>
            <person name="Sobral B.W."/>
            <person name="Wattam A.R."/>
            <person name="Will R."/>
            <person name="Williams K."/>
            <person name="Yoo H."/>
            <person name="Bruce D.H."/>
            <person name="Detter C."/>
            <person name="Munk C."/>
            <person name="Brettin T.S."/>
            <person name="Ficht T."/>
        </authorList>
    </citation>
    <scope>NUCLEOTIDE SEQUENCE [LARGE SCALE GENOMIC DNA]</scope>
    <source>
        <strain evidence="3 4">Cudo</strain>
    </source>
</reference>
<feature type="transmembrane region" description="Helical" evidence="1">
    <location>
        <begin position="458"/>
        <end position="481"/>
    </location>
</feature>
<feature type="transmembrane region" description="Helical" evidence="1">
    <location>
        <begin position="283"/>
        <end position="301"/>
    </location>
</feature>
<feature type="transmembrane region" description="Helical" evidence="1">
    <location>
        <begin position="354"/>
        <end position="378"/>
    </location>
</feature>
<name>C0G9W0_9HYPH</name>
<proteinExistence type="predicted"/>
<feature type="domain" description="4Fe-4S ferredoxin-type" evidence="2">
    <location>
        <begin position="85"/>
        <end position="121"/>
    </location>
</feature>
<feature type="transmembrane region" description="Helical" evidence="1">
    <location>
        <begin position="84"/>
        <end position="102"/>
    </location>
</feature>
<evidence type="ECO:0000313" key="4">
    <source>
        <dbReference type="Proteomes" id="UP000003678"/>
    </source>
</evidence>
<keyword evidence="1" id="KW-0472">Membrane</keyword>
<organism evidence="3 4">
    <name type="scientific">Brucella ceti str. Cudo</name>
    <dbReference type="NCBI Taxonomy" id="595497"/>
    <lineage>
        <taxon>Bacteria</taxon>
        <taxon>Pseudomonadati</taxon>
        <taxon>Pseudomonadota</taxon>
        <taxon>Alphaproteobacteria</taxon>
        <taxon>Hyphomicrobiales</taxon>
        <taxon>Brucellaceae</taxon>
        <taxon>Brucella/Ochrobactrum group</taxon>
        <taxon>Brucella</taxon>
    </lineage>
</organism>
<gene>
    <name evidence="3" type="ORF">BCETI_6000696</name>
</gene>
<feature type="transmembrane region" description="Helical" evidence="1">
    <location>
        <begin position="186"/>
        <end position="208"/>
    </location>
</feature>
<dbReference type="AlphaFoldDB" id="C0G9W0"/>
<dbReference type="Pfam" id="PF12801">
    <property type="entry name" value="Fer4_5"/>
    <property type="match status" value="2"/>
</dbReference>
<evidence type="ECO:0000256" key="1">
    <source>
        <dbReference type="SAM" id="Phobius"/>
    </source>
</evidence>
<feature type="transmembrane region" description="Helical" evidence="1">
    <location>
        <begin position="429"/>
        <end position="446"/>
    </location>
</feature>
<accession>C0G9W0</accession>
<sequence>MDNRIMVSVPASRPANRLIAGEEKRLQRALARTGLWLRDHQRAIRAIQWVIIGAYAGLLIIPLMTPMPDRLSHIWSNAVLFAQFMFWGIWWPFVLVSMVLMGRTWCGVFCPEGALAEAASRHGYGRATPRWIKWKGWPFVAFACTTIYGQMVSVYQYPKPVIIVLGGSTLAAMAVGFLYGREKRVWCRYLCPVSGVFAVLAKLAPVYYRVDRETWNDWERKPGTPMPHVNCAPLVPIKTMRGASACHMCGRCAGFKDAIQLSGRSPSYEVVEVAGDAPKPWESLLIIFGMMGIAAGAFQWASSPIYVDVKQWLAEWLVEHGGIAMIQPQLPWWVLTNYPDLNDMMTPLDGGLMIAYILAVACITSIAVGGLVAIANWALGGWKAARFHHLVQCLIPMAGCGVFLGLSATTVTLLKAEDVPLAFVSDLRILLLLGAVVWSAWLLWSVARRYTSSMARRLVATAMGALATGVAAFNWVLLFWIW</sequence>
<feature type="transmembrane region" description="Helical" evidence="1">
    <location>
        <begin position="46"/>
        <end position="64"/>
    </location>
</feature>
<evidence type="ECO:0000313" key="3">
    <source>
        <dbReference type="EMBL" id="EEH13724.1"/>
    </source>
</evidence>
<feature type="transmembrane region" description="Helical" evidence="1">
    <location>
        <begin position="313"/>
        <end position="334"/>
    </location>
</feature>
<dbReference type="InterPro" id="IPR017896">
    <property type="entry name" value="4Fe4S_Fe-S-bd"/>
</dbReference>
<dbReference type="EMBL" id="ACJD01000006">
    <property type="protein sequence ID" value="EEH13724.1"/>
    <property type="molecule type" value="Genomic_DNA"/>
</dbReference>
<protein>
    <recommendedName>
        <fullName evidence="2">4Fe-4S ferredoxin-type domain-containing protein</fullName>
    </recommendedName>
</protein>
<keyword evidence="1" id="KW-1133">Transmembrane helix</keyword>
<evidence type="ECO:0000259" key="2">
    <source>
        <dbReference type="Pfam" id="PF12801"/>
    </source>
</evidence>
<feature type="transmembrane region" description="Helical" evidence="1">
    <location>
        <begin position="161"/>
        <end position="179"/>
    </location>
</feature>
<keyword evidence="1" id="KW-0812">Transmembrane</keyword>
<feature type="domain" description="4Fe-4S ferredoxin-type" evidence="2">
    <location>
        <begin position="172"/>
        <end position="203"/>
    </location>
</feature>
<feature type="transmembrane region" description="Helical" evidence="1">
    <location>
        <begin position="390"/>
        <end position="409"/>
    </location>
</feature>
<feature type="transmembrane region" description="Helical" evidence="1">
    <location>
        <begin position="136"/>
        <end position="155"/>
    </location>
</feature>
<dbReference type="Proteomes" id="UP000003678">
    <property type="component" value="Unassembled WGS sequence"/>
</dbReference>